<proteinExistence type="predicted"/>
<comment type="caution">
    <text evidence="1">The sequence shown here is derived from an EMBL/GenBank/DDBJ whole genome shotgun (WGS) entry which is preliminary data.</text>
</comment>
<name>A0A5B7H0S4_PORTR</name>
<evidence type="ECO:0000313" key="1">
    <source>
        <dbReference type="EMBL" id="MPC64672.1"/>
    </source>
</evidence>
<organism evidence="1 2">
    <name type="scientific">Portunus trituberculatus</name>
    <name type="common">Swimming crab</name>
    <name type="synonym">Neptunus trituberculatus</name>
    <dbReference type="NCBI Taxonomy" id="210409"/>
    <lineage>
        <taxon>Eukaryota</taxon>
        <taxon>Metazoa</taxon>
        <taxon>Ecdysozoa</taxon>
        <taxon>Arthropoda</taxon>
        <taxon>Crustacea</taxon>
        <taxon>Multicrustacea</taxon>
        <taxon>Malacostraca</taxon>
        <taxon>Eumalacostraca</taxon>
        <taxon>Eucarida</taxon>
        <taxon>Decapoda</taxon>
        <taxon>Pleocyemata</taxon>
        <taxon>Brachyura</taxon>
        <taxon>Eubrachyura</taxon>
        <taxon>Portunoidea</taxon>
        <taxon>Portunidae</taxon>
        <taxon>Portuninae</taxon>
        <taxon>Portunus</taxon>
    </lineage>
</organism>
<sequence>MGFLKWRCLLRFAPVSWEDLRRYYADFPWNDYCFRVRDRSLCAERITKINTKHRILRVAYRLSVVVVVVVV</sequence>
<accession>A0A5B7H0S4</accession>
<keyword evidence="2" id="KW-1185">Reference proteome</keyword>
<dbReference type="EMBL" id="VSRR010022403">
    <property type="protein sequence ID" value="MPC64672.1"/>
    <property type="molecule type" value="Genomic_DNA"/>
</dbReference>
<gene>
    <name evidence="1" type="ORF">E2C01_058792</name>
</gene>
<reference evidence="1 2" key="1">
    <citation type="submission" date="2019-05" db="EMBL/GenBank/DDBJ databases">
        <title>Another draft genome of Portunus trituberculatus and its Hox gene families provides insights of decapod evolution.</title>
        <authorList>
            <person name="Jeong J.-H."/>
            <person name="Song I."/>
            <person name="Kim S."/>
            <person name="Choi T."/>
            <person name="Kim D."/>
            <person name="Ryu S."/>
            <person name="Kim W."/>
        </authorList>
    </citation>
    <scope>NUCLEOTIDE SEQUENCE [LARGE SCALE GENOMIC DNA]</scope>
    <source>
        <tissue evidence="1">Muscle</tissue>
    </source>
</reference>
<protein>
    <submittedName>
        <fullName evidence="1">Uncharacterized protein</fullName>
    </submittedName>
</protein>
<dbReference type="Proteomes" id="UP000324222">
    <property type="component" value="Unassembled WGS sequence"/>
</dbReference>
<dbReference type="AlphaFoldDB" id="A0A5B7H0S4"/>
<evidence type="ECO:0000313" key="2">
    <source>
        <dbReference type="Proteomes" id="UP000324222"/>
    </source>
</evidence>